<protein>
    <recommendedName>
        <fullName evidence="3">Mini-chromosome maintenance complex-binding protein</fullName>
    </recommendedName>
</protein>
<dbReference type="Proteomes" id="UP000008144">
    <property type="component" value="Unassembled WGS sequence"/>
</dbReference>
<dbReference type="GO" id="GO:0006261">
    <property type="term" value="P:DNA-templated DNA replication"/>
    <property type="evidence" value="ECO:0000318"/>
    <property type="project" value="GO_Central"/>
</dbReference>
<dbReference type="InParanoid" id="F6PJU1"/>
<evidence type="ECO:0000313" key="5">
    <source>
        <dbReference type="Ensembl" id="ENSCINP00000004778.3"/>
    </source>
</evidence>
<dbReference type="GeneTree" id="ENSGT00390000017265"/>
<sequence>MPSIEDWLSNPLNIVAEAFENRQNSKEWKQKVEEFFKNKISDEKLCSLIPSLNSTPLHLVPSTSLVRFRCMIQDSFEPEYFLETYEVVNKTTGEKVVGTSCYKDVIDSPDGYDVITESRQNETGCRQVLFCVSIPGETEWVKQVYFTSPSPPVQGVVTSNLSTKRSHDDEPMEATEGLQPFLFNLLSNRRRLEQTAQVVGTSLVLPEPCVTSPNLEVSHPLPWEKGQAAIVKVYDETMDFKVNEVYEFIGILSVDPSLSAIHDTNSDQVNGDCGHMEELKSRSPPASLVPRIHVISMEKLSHNNPLLPNNVSSGAQTLSFVHYNPNPPTVPDPPSTTNDEILDFLRKVTFGDELAAQSILFHLLSRVYTRSGTMAVGKLTLNISGIPPNSPYPKLFADVIKQLVTKCCYLPMTLDNMNKLRFVPNKNYTKNKLEPGVLQLSDGSYLLLDETSLKPGSLDSNGVKNIRAISTLVTTQKVDYDFQFYQTPFYHDVNCVVLSEAKSMLPCDLHIKLTPGFPVPENLVEYFSSLLPPVEVLNKFRIYLTRGRMVDYDMESHVMQEIENDFVSWRRDDRDNVSADDLHRLLVLARVQCASMGRSKCSSGDWGVVKKFDEKRKERMKIFENRHFDVVKF</sequence>
<evidence type="ECO:0000256" key="3">
    <source>
        <dbReference type="ARBA" id="ARBA00015405"/>
    </source>
</evidence>
<proteinExistence type="inferred from homology"/>
<reference evidence="6" key="1">
    <citation type="journal article" date="2002" name="Science">
        <title>The draft genome of Ciona intestinalis: insights into chordate and vertebrate origins.</title>
        <authorList>
            <person name="Dehal P."/>
            <person name="Satou Y."/>
            <person name="Campbell R.K."/>
            <person name="Chapman J."/>
            <person name="Degnan B."/>
            <person name="De Tomaso A."/>
            <person name="Davidson B."/>
            <person name="Di Gregorio A."/>
            <person name="Gelpke M."/>
            <person name="Goodstein D.M."/>
            <person name="Harafuji N."/>
            <person name="Hastings K.E."/>
            <person name="Ho I."/>
            <person name="Hotta K."/>
            <person name="Huang W."/>
            <person name="Kawashima T."/>
            <person name="Lemaire P."/>
            <person name="Martinez D."/>
            <person name="Meinertzhagen I.A."/>
            <person name="Necula S."/>
            <person name="Nonaka M."/>
            <person name="Putnam N."/>
            <person name="Rash S."/>
            <person name="Saiga H."/>
            <person name="Satake M."/>
            <person name="Terry A."/>
            <person name="Yamada L."/>
            <person name="Wang H.G."/>
            <person name="Awazu S."/>
            <person name="Azumi K."/>
            <person name="Boore J."/>
            <person name="Branno M."/>
            <person name="Chin-Bow S."/>
            <person name="DeSantis R."/>
            <person name="Doyle S."/>
            <person name="Francino P."/>
            <person name="Keys D.N."/>
            <person name="Haga S."/>
            <person name="Hayashi H."/>
            <person name="Hino K."/>
            <person name="Imai K.S."/>
            <person name="Inaba K."/>
            <person name="Kano S."/>
            <person name="Kobayashi K."/>
            <person name="Kobayashi M."/>
            <person name="Lee B.I."/>
            <person name="Makabe K.W."/>
            <person name="Manohar C."/>
            <person name="Matassi G."/>
            <person name="Medina M."/>
            <person name="Mochizuki Y."/>
            <person name="Mount S."/>
            <person name="Morishita T."/>
            <person name="Miura S."/>
            <person name="Nakayama A."/>
            <person name="Nishizaka S."/>
            <person name="Nomoto H."/>
            <person name="Ohta F."/>
            <person name="Oishi K."/>
            <person name="Rigoutsos I."/>
            <person name="Sano M."/>
            <person name="Sasaki A."/>
            <person name="Sasakura Y."/>
            <person name="Shoguchi E."/>
            <person name="Shin-i T."/>
            <person name="Spagnuolo A."/>
            <person name="Stainier D."/>
            <person name="Suzuki M.M."/>
            <person name="Tassy O."/>
            <person name="Takatori N."/>
            <person name="Tokuoka M."/>
            <person name="Yagi K."/>
            <person name="Yoshizaki F."/>
            <person name="Wada S."/>
            <person name="Zhang C."/>
            <person name="Hyatt P.D."/>
            <person name="Larimer F."/>
            <person name="Detter C."/>
            <person name="Doggett N."/>
            <person name="Glavina T."/>
            <person name="Hawkins T."/>
            <person name="Richardson P."/>
            <person name="Lucas S."/>
            <person name="Kohara Y."/>
            <person name="Levine M."/>
            <person name="Satoh N."/>
            <person name="Rokhsar D.S."/>
        </authorList>
    </citation>
    <scope>NUCLEOTIDE SEQUENCE [LARGE SCALE GENOMIC DNA]</scope>
</reference>
<dbReference type="Pfam" id="PF09739">
    <property type="entry name" value="MCM_bind"/>
    <property type="match status" value="1"/>
</dbReference>
<comment type="subcellular location">
    <subcellularLocation>
        <location evidence="1">Nucleus</location>
    </subcellularLocation>
</comment>
<name>F6PJU1_CIOIN</name>
<reference evidence="5" key="3">
    <citation type="submission" date="2025-09" db="UniProtKB">
        <authorList>
            <consortium name="Ensembl"/>
        </authorList>
    </citation>
    <scope>IDENTIFICATION</scope>
</reference>
<keyword evidence="6" id="KW-1185">Reference proteome</keyword>
<comment type="similarity">
    <text evidence="2">Belongs to the MCMBP family.</text>
</comment>
<gene>
    <name evidence="5" type="primary">LOC100183184</name>
</gene>
<dbReference type="AlphaFoldDB" id="F6PJU1"/>
<dbReference type="GO" id="GO:0005634">
    <property type="term" value="C:nucleus"/>
    <property type="evidence" value="ECO:0007669"/>
    <property type="project" value="UniProtKB-SubCell"/>
</dbReference>
<organism evidence="5 6">
    <name type="scientific">Ciona intestinalis</name>
    <name type="common">Transparent sea squirt</name>
    <name type="synonym">Ascidia intestinalis</name>
    <dbReference type="NCBI Taxonomy" id="7719"/>
    <lineage>
        <taxon>Eukaryota</taxon>
        <taxon>Metazoa</taxon>
        <taxon>Chordata</taxon>
        <taxon>Tunicata</taxon>
        <taxon>Ascidiacea</taxon>
        <taxon>Phlebobranchia</taxon>
        <taxon>Cionidae</taxon>
        <taxon>Ciona</taxon>
    </lineage>
</organism>
<dbReference type="FunCoup" id="F6PJU1">
    <property type="interactions" value="239"/>
</dbReference>
<dbReference type="STRING" id="7719.ENSCINP00000004778"/>
<dbReference type="PANTHER" id="PTHR13489">
    <property type="entry name" value="MINI-CHROMOSOME MAINTENANCE COMPLEX-BINDING PROTEIN"/>
    <property type="match status" value="1"/>
</dbReference>
<evidence type="ECO:0000256" key="2">
    <source>
        <dbReference type="ARBA" id="ARBA00007925"/>
    </source>
</evidence>
<dbReference type="PANTHER" id="PTHR13489:SF0">
    <property type="entry name" value="MINI-CHROMOSOME MAINTENANCE COMPLEX-BINDING PROTEIN"/>
    <property type="match status" value="1"/>
</dbReference>
<dbReference type="InterPro" id="IPR019140">
    <property type="entry name" value="MCM_complex-bd"/>
</dbReference>
<dbReference type="GO" id="GO:0003682">
    <property type="term" value="F:chromatin binding"/>
    <property type="evidence" value="ECO:0000318"/>
    <property type="project" value="GO_Central"/>
</dbReference>
<keyword evidence="4" id="KW-0539">Nucleus</keyword>
<accession>F6PJU1</accession>
<dbReference type="OMA" id="EEHTEMI"/>
<evidence type="ECO:0000313" key="6">
    <source>
        <dbReference type="Proteomes" id="UP000008144"/>
    </source>
</evidence>
<evidence type="ECO:0000256" key="1">
    <source>
        <dbReference type="ARBA" id="ARBA00004123"/>
    </source>
</evidence>
<evidence type="ECO:0000256" key="4">
    <source>
        <dbReference type="ARBA" id="ARBA00023242"/>
    </source>
</evidence>
<dbReference type="Ensembl" id="ENSCINT00000004778.3">
    <property type="protein sequence ID" value="ENSCINP00000004778.3"/>
    <property type="gene ID" value="ENSCING00000002326.3"/>
</dbReference>
<dbReference type="HOGENOM" id="CLU_029811_0_0_1"/>
<reference evidence="5" key="2">
    <citation type="submission" date="2025-08" db="UniProtKB">
        <authorList>
            <consortium name="Ensembl"/>
        </authorList>
    </citation>
    <scope>IDENTIFICATION</scope>
</reference>